<reference evidence="1 2" key="1">
    <citation type="submission" date="2015-12" db="EMBL/GenBank/DDBJ databases">
        <title>Diversity of Burkholderia near neighbor genomes.</title>
        <authorList>
            <person name="Sahl J."/>
            <person name="Wagner D."/>
            <person name="Keim P."/>
        </authorList>
    </citation>
    <scope>NUCLEOTIDE SEQUENCE [LARGE SCALE GENOMIC DNA]</scope>
    <source>
        <strain evidence="1 2">BDU6</strain>
    </source>
</reference>
<dbReference type="Gene3D" id="1.10.1070.20">
    <property type="match status" value="1"/>
</dbReference>
<dbReference type="KEGG" id="buu:WS70_09430"/>
<dbReference type="Proteomes" id="UP000062519">
    <property type="component" value="Chromosome 1"/>
</dbReference>
<keyword evidence="2" id="KW-1185">Reference proteome</keyword>
<gene>
    <name evidence="1" type="ORF">WS70_09430</name>
</gene>
<evidence type="ECO:0000313" key="2">
    <source>
        <dbReference type="Proteomes" id="UP000062519"/>
    </source>
</evidence>
<evidence type="ECO:0000313" key="1">
    <source>
        <dbReference type="EMBL" id="AOJ02022.1"/>
    </source>
</evidence>
<proteinExistence type="predicted"/>
<name>A0A1B4FEN2_9BURK</name>
<organism evidence="1 2">
    <name type="scientific">Burkholderia mayonis</name>
    <dbReference type="NCBI Taxonomy" id="1385591"/>
    <lineage>
        <taxon>Bacteria</taxon>
        <taxon>Pseudomonadati</taxon>
        <taxon>Pseudomonadota</taxon>
        <taxon>Betaproteobacteria</taxon>
        <taxon>Burkholderiales</taxon>
        <taxon>Burkholderiaceae</taxon>
        <taxon>Burkholderia</taxon>
        <taxon>pseudomallei group</taxon>
    </lineage>
</organism>
<protein>
    <recommendedName>
        <fullName evidence="3">HipA-like C-terminal domain-containing protein</fullName>
    </recommendedName>
</protein>
<sequence>MSTERLYGGTVFPIIEVPVGSADLLEQLGTKEKFWYADAQLGRSLFKIGRANTGENWAEKLACELAAALGIPHAYYELARCGDQTGVVCPNFVPKGGRLIHGNEIFSKSRQYAEFADAKNYRSRAHTVTLFAAFFKRATEDGLVVPPKDFEPFDGVSTAADVVVGYLMLDTWIGNQDRHDQNWGVVLETVS</sequence>
<dbReference type="AlphaFoldDB" id="A0A1B4FEN2"/>
<evidence type="ECO:0008006" key="3">
    <source>
        <dbReference type="Google" id="ProtNLM"/>
    </source>
</evidence>
<accession>A0A1B4FEN2</accession>
<dbReference type="EMBL" id="CP013386">
    <property type="protein sequence ID" value="AOJ02022.1"/>
    <property type="molecule type" value="Genomic_DNA"/>
</dbReference>